<sequence length="241" mass="25688">MAASLLQKLSGSRYHDRCRGAAFVVLLSAALLPTAAAADEEAIRTTIEGFLLEQTASSDARVEIEVTLTSAAQRPCQSPQAFLPGSGGSISGRTTVGIRCPGDAPETRYFQANVHLYGEYPVPVRDIAPGETIQASDLRWQEGDFSRFNGRLITDPELLVGQVSQRRIGTGQPLQQGMVKSPRLVDGGQEVALRVTGQGFQVRSSGRALNSAARGENVRVRTPSGRIVNGTAIDSGVVEVR</sequence>
<dbReference type="Gene3D" id="3.90.1210.10">
    <property type="entry name" value="Antifreeze-like/N-acetylneuraminic acid synthase C-terminal domain"/>
    <property type="match status" value="1"/>
</dbReference>
<evidence type="ECO:0000259" key="8">
    <source>
        <dbReference type="SMART" id="SM00858"/>
    </source>
</evidence>
<dbReference type="CDD" id="cd11614">
    <property type="entry name" value="SAF_CpaB_FlgA_like"/>
    <property type="match status" value="1"/>
</dbReference>
<comment type="subcellular location">
    <subcellularLocation>
        <location evidence="1 7">Periplasm</location>
    </subcellularLocation>
</comment>
<keyword evidence="10" id="KW-1185">Reference proteome</keyword>
<dbReference type="Pfam" id="PF13144">
    <property type="entry name" value="ChapFlgA"/>
    <property type="match status" value="1"/>
</dbReference>
<evidence type="ECO:0000256" key="5">
    <source>
        <dbReference type="ARBA" id="ARBA00022764"/>
    </source>
</evidence>
<feature type="domain" description="SAF" evidence="8">
    <location>
        <begin position="118"/>
        <end position="180"/>
    </location>
</feature>
<keyword evidence="4 7" id="KW-0732">Signal</keyword>
<evidence type="ECO:0000256" key="2">
    <source>
        <dbReference type="ARBA" id="ARBA00010474"/>
    </source>
</evidence>
<keyword evidence="9" id="KW-0969">Cilium</keyword>
<dbReference type="SMART" id="SM00858">
    <property type="entry name" value="SAF"/>
    <property type="match status" value="1"/>
</dbReference>
<dbReference type="Gene3D" id="2.30.30.760">
    <property type="match status" value="1"/>
</dbReference>
<gene>
    <name evidence="9" type="primary">flgA</name>
    <name evidence="9" type="ORF">ACFFHW_04830</name>
</gene>
<dbReference type="PANTHER" id="PTHR36307:SF1">
    <property type="entry name" value="FLAGELLA BASAL BODY P-RING FORMATION PROTEIN FLGA"/>
    <property type="match status" value="1"/>
</dbReference>
<comment type="caution">
    <text evidence="9">The sequence shown here is derived from an EMBL/GenBank/DDBJ whole genome shotgun (WGS) entry which is preliminary data.</text>
</comment>
<protein>
    <recommendedName>
        <fullName evidence="3 7">Flagella basal body P-ring formation protein FlgA</fullName>
    </recommendedName>
</protein>
<evidence type="ECO:0000313" key="9">
    <source>
        <dbReference type="EMBL" id="MFC0267326.1"/>
    </source>
</evidence>
<dbReference type="InterPro" id="IPR013974">
    <property type="entry name" value="SAF"/>
</dbReference>
<reference evidence="9 10" key="1">
    <citation type="submission" date="2024-09" db="EMBL/GenBank/DDBJ databases">
        <authorList>
            <person name="Sun Q."/>
            <person name="Mori K."/>
        </authorList>
    </citation>
    <scope>NUCLEOTIDE SEQUENCE [LARGE SCALE GENOMIC DNA]</scope>
    <source>
        <strain evidence="9 10">CCM 7415</strain>
    </source>
</reference>
<dbReference type="Proteomes" id="UP001589814">
    <property type="component" value="Unassembled WGS sequence"/>
</dbReference>
<dbReference type="RefSeq" id="WP_083920866.1">
    <property type="nucleotide sequence ID" value="NZ_JBHLVX010000017.1"/>
</dbReference>
<comment type="function">
    <text evidence="6 7">Involved in the assembly process of the P-ring formation. It may associate with FlgF on the rod constituting a structure essential for the P-ring assembly or may act as a modulator protein for the P-ring assembly.</text>
</comment>
<keyword evidence="9" id="KW-0966">Cell projection</keyword>
<feature type="signal peptide" evidence="7">
    <location>
        <begin position="1"/>
        <end position="37"/>
    </location>
</feature>
<evidence type="ECO:0000256" key="4">
    <source>
        <dbReference type="ARBA" id="ARBA00022729"/>
    </source>
</evidence>
<evidence type="ECO:0000256" key="1">
    <source>
        <dbReference type="ARBA" id="ARBA00004418"/>
    </source>
</evidence>
<proteinExistence type="inferred from homology"/>
<feature type="chain" id="PRO_5045004017" description="Flagella basal body P-ring formation protein FlgA" evidence="7">
    <location>
        <begin position="38"/>
        <end position="241"/>
    </location>
</feature>
<accession>A0ABV6G124</accession>
<dbReference type="InterPro" id="IPR017585">
    <property type="entry name" value="SAF_FlgA"/>
</dbReference>
<evidence type="ECO:0000256" key="6">
    <source>
        <dbReference type="ARBA" id="ARBA00025643"/>
    </source>
</evidence>
<evidence type="ECO:0000256" key="7">
    <source>
        <dbReference type="RuleBase" id="RU362063"/>
    </source>
</evidence>
<dbReference type="InterPro" id="IPR041231">
    <property type="entry name" value="FlgA_N"/>
</dbReference>
<keyword evidence="7" id="KW-1005">Bacterial flagellum biogenesis</keyword>
<dbReference type="Pfam" id="PF17656">
    <property type="entry name" value="ChapFlgA_N"/>
    <property type="match status" value="1"/>
</dbReference>
<keyword evidence="5 7" id="KW-0574">Periplasm</keyword>
<evidence type="ECO:0000313" key="10">
    <source>
        <dbReference type="Proteomes" id="UP001589814"/>
    </source>
</evidence>
<keyword evidence="9" id="KW-0282">Flagellum</keyword>
<dbReference type="PANTHER" id="PTHR36307">
    <property type="entry name" value="FLAGELLA BASAL BODY P-RING FORMATION PROTEIN FLGA"/>
    <property type="match status" value="1"/>
</dbReference>
<organism evidence="9 10">
    <name type="scientific">Kushneria aurantia</name>
    <dbReference type="NCBI Taxonomy" id="504092"/>
    <lineage>
        <taxon>Bacteria</taxon>
        <taxon>Pseudomonadati</taxon>
        <taxon>Pseudomonadota</taxon>
        <taxon>Gammaproteobacteria</taxon>
        <taxon>Oceanospirillales</taxon>
        <taxon>Halomonadaceae</taxon>
        <taxon>Kushneria</taxon>
    </lineage>
</organism>
<dbReference type="EMBL" id="JBHLVX010000017">
    <property type="protein sequence ID" value="MFC0267326.1"/>
    <property type="molecule type" value="Genomic_DNA"/>
</dbReference>
<evidence type="ECO:0000256" key="3">
    <source>
        <dbReference type="ARBA" id="ARBA00014754"/>
    </source>
</evidence>
<dbReference type="InterPro" id="IPR039246">
    <property type="entry name" value="Flagellar_FlgA"/>
</dbReference>
<name>A0ABV6G124_9GAMM</name>
<dbReference type="NCBIfam" id="TIGR03170">
    <property type="entry name" value="flgA_cterm"/>
    <property type="match status" value="1"/>
</dbReference>
<comment type="similarity">
    <text evidence="2 7">Belongs to the FlgA family.</text>
</comment>